<dbReference type="PROSITE" id="PS00107">
    <property type="entry name" value="PROTEIN_KINASE_ATP"/>
    <property type="match status" value="1"/>
</dbReference>
<dbReference type="CDD" id="cd07833">
    <property type="entry name" value="STKc_CDKL"/>
    <property type="match status" value="1"/>
</dbReference>
<keyword evidence="18" id="KW-1185">Reference proteome</keyword>
<evidence type="ECO:0000256" key="2">
    <source>
        <dbReference type="ARBA" id="ARBA00012425"/>
    </source>
</evidence>
<evidence type="ECO:0000256" key="9">
    <source>
        <dbReference type="ARBA" id="ARBA00039612"/>
    </source>
</evidence>
<evidence type="ECO:0000256" key="8">
    <source>
        <dbReference type="ARBA" id="ARBA00038543"/>
    </source>
</evidence>
<dbReference type="InterPro" id="IPR011009">
    <property type="entry name" value="Kinase-like_dom_sf"/>
</dbReference>
<dbReference type="Pfam" id="PF00069">
    <property type="entry name" value="Pkinase"/>
    <property type="match status" value="1"/>
</dbReference>
<evidence type="ECO:0000256" key="14">
    <source>
        <dbReference type="PROSITE-ProRule" id="PRU10141"/>
    </source>
</evidence>
<dbReference type="PANTHER" id="PTHR24056">
    <property type="entry name" value="CELL DIVISION PROTEIN KINASE"/>
    <property type="match status" value="1"/>
</dbReference>
<evidence type="ECO:0000256" key="15">
    <source>
        <dbReference type="SAM" id="MobiDB-lite"/>
    </source>
</evidence>
<protein>
    <recommendedName>
        <fullName evidence="9">Cyclin-dependent kinase 2 homolog</fullName>
        <ecNumber evidence="2">2.7.11.22</ecNumber>
    </recommendedName>
    <alternativeName>
        <fullName evidence="10">Cell division control protein 2 homolog</fullName>
    </alternativeName>
    <alternativeName>
        <fullName evidence="11">cdc2-related kinase 2</fullName>
    </alternativeName>
</protein>
<keyword evidence="5 14" id="KW-0547">Nucleotide-binding</keyword>
<keyword evidence="6" id="KW-0418">Kinase</keyword>
<evidence type="ECO:0000259" key="16">
    <source>
        <dbReference type="PROSITE" id="PS50011"/>
    </source>
</evidence>
<accession>A0ABD3F3L9</accession>
<comment type="caution">
    <text evidence="17">The sequence shown here is derived from an EMBL/GenBank/DDBJ whole genome shotgun (WGS) entry which is preliminary data.</text>
</comment>
<feature type="binding site" evidence="14">
    <location>
        <position position="34"/>
    </location>
    <ligand>
        <name>ATP</name>
        <dbReference type="ChEBI" id="CHEBI:30616"/>
    </ligand>
</feature>
<keyword evidence="7 14" id="KW-0067">ATP-binding</keyword>
<dbReference type="GO" id="GO:0004693">
    <property type="term" value="F:cyclin-dependent protein serine/threonine kinase activity"/>
    <property type="evidence" value="ECO:0007669"/>
    <property type="project" value="UniProtKB-EC"/>
</dbReference>
<gene>
    <name evidence="17" type="ORF">V7S43_014007</name>
</gene>
<evidence type="ECO:0000256" key="10">
    <source>
        <dbReference type="ARBA" id="ARBA00041902"/>
    </source>
</evidence>
<comment type="similarity">
    <text evidence="1">Belongs to the protein kinase superfamily. CMGC Ser/Thr protein kinase family. CDC2/CDKX subfamily.</text>
</comment>
<evidence type="ECO:0000256" key="6">
    <source>
        <dbReference type="ARBA" id="ARBA00022777"/>
    </source>
</evidence>
<feature type="compositionally biased region" description="Polar residues" evidence="15">
    <location>
        <begin position="565"/>
        <end position="595"/>
    </location>
</feature>
<evidence type="ECO:0000313" key="18">
    <source>
        <dbReference type="Proteomes" id="UP001632037"/>
    </source>
</evidence>
<dbReference type="PROSITE" id="PS00108">
    <property type="entry name" value="PROTEIN_KINASE_ST"/>
    <property type="match status" value="1"/>
</dbReference>
<comment type="catalytic activity">
    <reaction evidence="12">
        <text>L-threonyl-[protein] + ATP = O-phospho-L-threonyl-[protein] + ADP + H(+)</text>
        <dbReference type="Rhea" id="RHEA:46608"/>
        <dbReference type="Rhea" id="RHEA-COMP:11060"/>
        <dbReference type="Rhea" id="RHEA-COMP:11605"/>
        <dbReference type="ChEBI" id="CHEBI:15378"/>
        <dbReference type="ChEBI" id="CHEBI:30013"/>
        <dbReference type="ChEBI" id="CHEBI:30616"/>
        <dbReference type="ChEBI" id="CHEBI:61977"/>
        <dbReference type="ChEBI" id="CHEBI:456216"/>
        <dbReference type="EC" id="2.7.11.22"/>
    </reaction>
</comment>
<sequence length="616" mass="67509">MENYESLGTIGEGTYGVVLKCRHKVTGQIVAIKKFKESDDDEQVKKTALREIKILKQLKHENIVSLLEVFRMKGKLYLVFEFVEKTILEEIERHPDGLDPLTLKKLMWQLVRAISFCHQHNIIHRDIKPENLLVSRNGVLKLCDFGFARPLASAGAKYTEYVSTRWYRAPELLVGDVSYGKAVDVWSIGCMLAEIATGLPLFPGDSDIDQLYHIIRCLGRITSRQHELFRKNALYVGVKLPQANDLEPLEARFPTMDKTSLDFIRQTIIDEPLDRWTCAELLKHPFFDNSHDAFEAELQEAIARDLNDTAAVRKKRSRKPSRGNPLAGSVVMPAPVSSYDVFTSVDTSKALGKPLFVPVAMKKDKSAVAASESTSNPHIGPRKTPPGIIGVSGAYHLPTLHGVMNNSSSTSSTTSSSTTNGNPSSGGPGDSGSTSPLFCQNKKLMAVPPISEHLAAAAYGQPISTEHMTYVGLHDNIRVSLTSHGSRLGGAVVGSTVHPYTTPPPKPPSSYMKNPYGTQQSSSKRGNGKNTSFVASNSMDNYTTKRTTGPKNYSNGTGWGGSKKGANTTASSNVPRATPQQTLHVPPRTSHSTIRAATLPQGNFAHVRRENDSRNY</sequence>
<dbReference type="InterPro" id="IPR050108">
    <property type="entry name" value="CDK"/>
</dbReference>
<dbReference type="InterPro" id="IPR008271">
    <property type="entry name" value="Ser/Thr_kinase_AS"/>
</dbReference>
<feature type="region of interest" description="Disordered" evidence="15">
    <location>
        <begin position="490"/>
        <end position="616"/>
    </location>
</feature>
<dbReference type="EC" id="2.7.11.22" evidence="2"/>
<dbReference type="SMART" id="SM00220">
    <property type="entry name" value="S_TKc"/>
    <property type="match status" value="1"/>
</dbReference>
<dbReference type="InterPro" id="IPR017441">
    <property type="entry name" value="Protein_kinase_ATP_BS"/>
</dbReference>
<feature type="region of interest" description="Disordered" evidence="15">
    <location>
        <begin position="368"/>
        <end position="437"/>
    </location>
</feature>
<dbReference type="SUPFAM" id="SSF56112">
    <property type="entry name" value="Protein kinase-like (PK-like)"/>
    <property type="match status" value="1"/>
</dbReference>
<evidence type="ECO:0000256" key="4">
    <source>
        <dbReference type="ARBA" id="ARBA00022679"/>
    </source>
</evidence>
<proteinExistence type="inferred from homology"/>
<feature type="region of interest" description="Disordered" evidence="15">
    <location>
        <begin position="310"/>
        <end position="329"/>
    </location>
</feature>
<keyword evidence="4" id="KW-0808">Transferase</keyword>
<feature type="compositionally biased region" description="Basic residues" evidence="15">
    <location>
        <begin position="312"/>
        <end position="321"/>
    </location>
</feature>
<feature type="compositionally biased region" description="Polar residues" evidence="15">
    <location>
        <begin position="516"/>
        <end position="556"/>
    </location>
</feature>
<reference evidence="17 18" key="1">
    <citation type="submission" date="2024-09" db="EMBL/GenBank/DDBJ databases">
        <title>Genome sequencing and assembly of Phytophthora oleae, isolate VK10A, causative agent of rot of olive drupes.</title>
        <authorList>
            <person name="Conti Taguali S."/>
            <person name="Riolo M."/>
            <person name="La Spada F."/>
            <person name="Cacciola S.O."/>
            <person name="Dionisio G."/>
        </authorList>
    </citation>
    <scope>NUCLEOTIDE SEQUENCE [LARGE SCALE GENOMIC DNA]</scope>
    <source>
        <strain evidence="17 18">VK10A</strain>
    </source>
</reference>
<feature type="compositionally biased region" description="Basic and acidic residues" evidence="15">
    <location>
        <begin position="607"/>
        <end position="616"/>
    </location>
</feature>
<evidence type="ECO:0000256" key="7">
    <source>
        <dbReference type="ARBA" id="ARBA00022840"/>
    </source>
</evidence>
<dbReference type="Gene3D" id="1.10.510.10">
    <property type="entry name" value="Transferase(Phosphotransferase) domain 1"/>
    <property type="match status" value="1"/>
</dbReference>
<evidence type="ECO:0000256" key="11">
    <source>
        <dbReference type="ARBA" id="ARBA00042858"/>
    </source>
</evidence>
<name>A0ABD3F3L9_9STRA</name>
<comment type="subunit">
    <text evidence="8">May form a complex composed of at least the catalytic subunit CRK2 and a cyclin.</text>
</comment>
<dbReference type="FunFam" id="1.10.510.10:FF:000624">
    <property type="entry name" value="Mitogen-activated protein kinase"/>
    <property type="match status" value="1"/>
</dbReference>
<feature type="compositionally biased region" description="Low complexity" evidence="15">
    <location>
        <begin position="405"/>
        <end position="423"/>
    </location>
</feature>
<dbReference type="GO" id="GO:0005524">
    <property type="term" value="F:ATP binding"/>
    <property type="evidence" value="ECO:0007669"/>
    <property type="project" value="UniProtKB-UniRule"/>
</dbReference>
<dbReference type="AlphaFoldDB" id="A0ABD3F3L9"/>
<dbReference type="PANTHER" id="PTHR24056:SF400">
    <property type="entry name" value="KINASE, PUTATIVE-RELATED"/>
    <property type="match status" value="1"/>
</dbReference>
<dbReference type="EMBL" id="JBIMZQ010000038">
    <property type="protein sequence ID" value="KAL3660991.1"/>
    <property type="molecule type" value="Genomic_DNA"/>
</dbReference>
<keyword evidence="3" id="KW-0723">Serine/threonine-protein kinase</keyword>
<comment type="catalytic activity">
    <reaction evidence="13">
        <text>L-seryl-[protein] + ATP = O-phospho-L-seryl-[protein] + ADP + H(+)</text>
        <dbReference type="Rhea" id="RHEA:17989"/>
        <dbReference type="Rhea" id="RHEA-COMP:9863"/>
        <dbReference type="Rhea" id="RHEA-COMP:11604"/>
        <dbReference type="ChEBI" id="CHEBI:15378"/>
        <dbReference type="ChEBI" id="CHEBI:29999"/>
        <dbReference type="ChEBI" id="CHEBI:30616"/>
        <dbReference type="ChEBI" id="CHEBI:83421"/>
        <dbReference type="ChEBI" id="CHEBI:456216"/>
        <dbReference type="EC" id="2.7.11.22"/>
    </reaction>
</comment>
<dbReference type="Proteomes" id="UP001632037">
    <property type="component" value="Unassembled WGS sequence"/>
</dbReference>
<dbReference type="FunFam" id="3.30.200.20:FF:000049">
    <property type="entry name" value="cyclin-dependent kinase-like 1 isoform X1"/>
    <property type="match status" value="1"/>
</dbReference>
<feature type="domain" description="Protein kinase" evidence="16">
    <location>
        <begin position="4"/>
        <end position="287"/>
    </location>
</feature>
<dbReference type="PROSITE" id="PS50011">
    <property type="entry name" value="PROTEIN_KINASE_DOM"/>
    <property type="match status" value="1"/>
</dbReference>
<evidence type="ECO:0000256" key="13">
    <source>
        <dbReference type="ARBA" id="ARBA00048367"/>
    </source>
</evidence>
<evidence type="ECO:0000256" key="5">
    <source>
        <dbReference type="ARBA" id="ARBA00022741"/>
    </source>
</evidence>
<dbReference type="InterPro" id="IPR000719">
    <property type="entry name" value="Prot_kinase_dom"/>
</dbReference>
<evidence type="ECO:0000256" key="1">
    <source>
        <dbReference type="ARBA" id="ARBA00006485"/>
    </source>
</evidence>
<evidence type="ECO:0000256" key="12">
    <source>
        <dbReference type="ARBA" id="ARBA00047811"/>
    </source>
</evidence>
<dbReference type="Gene3D" id="3.30.200.20">
    <property type="entry name" value="Phosphorylase Kinase, domain 1"/>
    <property type="match status" value="1"/>
</dbReference>
<organism evidence="17 18">
    <name type="scientific">Phytophthora oleae</name>
    <dbReference type="NCBI Taxonomy" id="2107226"/>
    <lineage>
        <taxon>Eukaryota</taxon>
        <taxon>Sar</taxon>
        <taxon>Stramenopiles</taxon>
        <taxon>Oomycota</taxon>
        <taxon>Peronosporomycetes</taxon>
        <taxon>Peronosporales</taxon>
        <taxon>Peronosporaceae</taxon>
        <taxon>Phytophthora</taxon>
    </lineage>
</organism>
<evidence type="ECO:0000313" key="17">
    <source>
        <dbReference type="EMBL" id="KAL3660991.1"/>
    </source>
</evidence>
<evidence type="ECO:0000256" key="3">
    <source>
        <dbReference type="ARBA" id="ARBA00022527"/>
    </source>
</evidence>